<dbReference type="AlphaFoldDB" id="A0A0F9R7A0"/>
<proteinExistence type="predicted"/>
<sequence>MADPLALYSSVMGKLWEDERIRGKAAARIDARIAGRRQGRSFGRVGSMSARNVAKTASGQSRAAVFKRIRAGGCKTQSSLGNQLTYINDKAVYTYSTMTNALTDDAVLSEDQKSEIIEAWSETWRGSTKLGFTSHMLLSFPTDVTVDQVRDIAMDWTEHFFESGEYGDQWDYVLAVHDDRAHKHAHIILNNRGLDQGTWFSCWAEGVMSPQLMREKQAEIAEGYGVMLDATTRLERGIFEKPAGLAEIYRAKEEARLPREIIMTAEESAVAQAQVVGFAKDYTEFADLLDRMDQRHVARAVRGMAENLGTGTPWKFTEGEIDMKDIKTVGDAIDYSERTIEALRLKAEELDVTERAAFEAKAAPVIADLSQMVPDPELRARFGKQLEEPYPPGAGNEVLIAALQSGNDDALKDVLAQADEAGMDDDELVARITAGGTKNYGMAQDWVERDMNAVLSKDGLTVDTANDEQLDGALERVDGVMEALTERAKELGVAIGLSLAEEEEADLPLIDEDDRTPNTYLQDLADMLRDGQLSEVQEETVERTLQAELFKELGEEGLGELRRGNYEVLDDVLPSKIDQITVTQEFLEMTFEETGDQVFTDRASILQQDKATEMAQLKGQQEAQTLGKDLGRDRGLDDEMEF</sequence>
<gene>
    <name evidence="3" type="ORF">LCGC14_0685510</name>
</gene>
<protein>
    <recommendedName>
        <fullName evidence="2">MobA/VirD2-like nuclease domain-containing protein</fullName>
    </recommendedName>
</protein>
<organism evidence="3">
    <name type="scientific">marine sediment metagenome</name>
    <dbReference type="NCBI Taxonomy" id="412755"/>
    <lineage>
        <taxon>unclassified sequences</taxon>
        <taxon>metagenomes</taxon>
        <taxon>ecological metagenomes</taxon>
    </lineage>
</organism>
<feature type="compositionally biased region" description="Basic and acidic residues" evidence="1">
    <location>
        <begin position="629"/>
        <end position="642"/>
    </location>
</feature>
<feature type="domain" description="MobA/VirD2-like nuclease" evidence="2">
    <location>
        <begin position="100"/>
        <end position="209"/>
    </location>
</feature>
<evidence type="ECO:0000259" key="2">
    <source>
        <dbReference type="Pfam" id="PF03432"/>
    </source>
</evidence>
<dbReference type="Pfam" id="PF03432">
    <property type="entry name" value="Relaxase"/>
    <property type="match status" value="1"/>
</dbReference>
<accession>A0A0F9R7A0</accession>
<evidence type="ECO:0000256" key="1">
    <source>
        <dbReference type="SAM" id="MobiDB-lite"/>
    </source>
</evidence>
<name>A0A0F9R7A0_9ZZZZ</name>
<reference evidence="3" key="1">
    <citation type="journal article" date="2015" name="Nature">
        <title>Complex archaea that bridge the gap between prokaryotes and eukaryotes.</title>
        <authorList>
            <person name="Spang A."/>
            <person name="Saw J.H."/>
            <person name="Jorgensen S.L."/>
            <person name="Zaremba-Niedzwiedzka K."/>
            <person name="Martijn J."/>
            <person name="Lind A.E."/>
            <person name="van Eijk R."/>
            <person name="Schleper C."/>
            <person name="Guy L."/>
            <person name="Ettema T.J."/>
        </authorList>
    </citation>
    <scope>NUCLEOTIDE SEQUENCE</scope>
</reference>
<feature type="region of interest" description="Disordered" evidence="1">
    <location>
        <begin position="617"/>
        <end position="642"/>
    </location>
</feature>
<comment type="caution">
    <text evidence="3">The sequence shown here is derived from an EMBL/GenBank/DDBJ whole genome shotgun (WGS) entry which is preliminary data.</text>
</comment>
<dbReference type="EMBL" id="LAZR01001406">
    <property type="protein sequence ID" value="KKN45197.1"/>
    <property type="molecule type" value="Genomic_DNA"/>
</dbReference>
<dbReference type="InterPro" id="IPR005094">
    <property type="entry name" value="Endonuclease_MobA/VirD2"/>
</dbReference>
<evidence type="ECO:0000313" key="3">
    <source>
        <dbReference type="EMBL" id="KKN45197.1"/>
    </source>
</evidence>